<organism evidence="2 3">
    <name type="scientific">Paenibacillus kyungheensis</name>
    <dbReference type="NCBI Taxonomy" id="1452732"/>
    <lineage>
        <taxon>Bacteria</taxon>
        <taxon>Bacillati</taxon>
        <taxon>Bacillota</taxon>
        <taxon>Bacilli</taxon>
        <taxon>Bacillales</taxon>
        <taxon>Paenibacillaceae</taxon>
        <taxon>Paenibacillus</taxon>
    </lineage>
</organism>
<feature type="compositionally biased region" description="Basic and acidic residues" evidence="1">
    <location>
        <begin position="77"/>
        <end position="89"/>
    </location>
</feature>
<sequence>MDVRLKQFADAYAADEEKTAGQGDGRSSIHYPAVFLFIGDLIQDAVRPVMQINAQKWDNSAGVMYVEIAPEPTGEEQQARRANEARYEQEQNVNSMRTGQSTGSLEAQKITTFLSRPTVNDHSKKTQRPDWHHHFQKDGKHLLELNRTFRQAARRLAEFGRMYSSFDRLHVSVITRVDDPMNILVPEISLLARSILGQSFKSVQMDMYALIYEGDQEEQFGYASSAGVAFLKELEYIQRADYTLTAPLQRTEDGLAVMVQHSPSPLFELAYVLSDRNERGISVNGGMESSYDIICRISLLKNRQRLETGGESSFYGSDYNNNAFKNNVRNGEGNQGLVSAGFARVRRPDRAIALTVLEQFFYGIMKRMKHTTILGSREKFELLGLDEQRIDERVDMLVPNSSRLEDMNGLMTRTTSFSHLKSLSLREAEHALFEYGGERFFHDNYEQEMIKRIEQWDAGRELQANIAEMLRQHPHLHFYQLAEWTDESGEQSMWTDYHARTRDLMHTLESAQAELDEWYDSRADDLSFQRLPFMEKHNIRGLTRALIDTIYPRKLHILRLQTRLRLYRRFEEHLTAVHRDSMQQVKSMDTIGSNLQAAATDSIRTADDYIGQNIHDYYSRLTAEVMEEIEEKRGDGAFFEERSVGDVTLLLQQGASTLVERLMEVCRKELLASRSFTQTFEQELLNRANVTIEYENKQALSQEDLFKELYRTLEDRAVIHIRLLDYTHKHRYEEKYMFGNANGDFVRYAAGVDNTTRIYKTGFVHEDRTSGVEKLNLMGGFTIEDLIYYRNGKTYYDTYIANGYDFHA</sequence>
<protein>
    <submittedName>
        <fullName evidence="2">Transcription initiation factor TFIID</fullName>
    </submittedName>
</protein>
<reference evidence="2 3" key="1">
    <citation type="submission" date="2023-02" db="EMBL/GenBank/DDBJ databases">
        <title>Genome sequence of Paenibacillus kyungheensis KACC 18744.</title>
        <authorList>
            <person name="Kim S."/>
            <person name="Heo J."/>
            <person name="Kwon S.-W."/>
        </authorList>
    </citation>
    <scope>NUCLEOTIDE SEQUENCE [LARGE SCALE GENOMIC DNA]</scope>
    <source>
        <strain evidence="2 3">KACC 18744</strain>
    </source>
</reference>
<gene>
    <name evidence="2" type="ORF">PQ456_01715</name>
</gene>
<accession>A0AAX3M302</accession>
<evidence type="ECO:0000313" key="3">
    <source>
        <dbReference type="Proteomes" id="UP001220509"/>
    </source>
</evidence>
<dbReference type="Proteomes" id="UP001220509">
    <property type="component" value="Chromosome"/>
</dbReference>
<dbReference type="EMBL" id="CP117416">
    <property type="protein sequence ID" value="WCT56273.1"/>
    <property type="molecule type" value="Genomic_DNA"/>
</dbReference>
<proteinExistence type="predicted"/>
<dbReference type="AlphaFoldDB" id="A0AAX3M302"/>
<evidence type="ECO:0000313" key="2">
    <source>
        <dbReference type="EMBL" id="WCT56273.1"/>
    </source>
</evidence>
<feature type="region of interest" description="Disordered" evidence="1">
    <location>
        <begin position="74"/>
        <end position="104"/>
    </location>
</feature>
<keyword evidence="3" id="KW-1185">Reference proteome</keyword>
<dbReference type="RefSeq" id="WP_273614573.1">
    <property type="nucleotide sequence ID" value="NZ_CP117416.1"/>
</dbReference>
<name>A0AAX3M302_9BACL</name>
<evidence type="ECO:0000256" key="1">
    <source>
        <dbReference type="SAM" id="MobiDB-lite"/>
    </source>
</evidence>
<dbReference type="KEGG" id="pka:PQ456_01715"/>
<feature type="compositionally biased region" description="Polar residues" evidence="1">
    <location>
        <begin position="90"/>
        <end position="104"/>
    </location>
</feature>